<dbReference type="SUPFAM" id="SSF53335">
    <property type="entry name" value="S-adenosyl-L-methionine-dependent methyltransferases"/>
    <property type="match status" value="1"/>
</dbReference>
<feature type="domain" description="Methyltransferase type 11" evidence="1">
    <location>
        <begin position="40"/>
        <end position="132"/>
    </location>
</feature>
<sequence>MNMYKTTEIASSEIASDNPIHQRLLFPYLHVSQLVSGDVLEIGCGTGRGVGVLAPQVSNYTGVDKNTELMQELSQKYPSFTFIDMFLPPLKDLPSNHYDFVVTFQVIEHIENDDFFLQEAARVLKPGGKLYLTTVNKKFSLTRNPWHVREYDALSLQKLMEKHFSTVITEGIHGNDKVMAYYEENKKSVQKITRFDILNLQYRLPRTWLQVPYDIANRMSRLIVSKANNQLVDSIQVDDYSLNQTPDTSFDFFYTGIK</sequence>
<dbReference type="CDD" id="cd02440">
    <property type="entry name" value="AdoMet_MTases"/>
    <property type="match status" value="1"/>
</dbReference>
<keyword evidence="2" id="KW-0808">Transferase</keyword>
<dbReference type="Proteomes" id="UP000245468">
    <property type="component" value="Chromosome"/>
</dbReference>
<dbReference type="GO" id="GO:0061542">
    <property type="term" value="F:3-demethylubiquinol 3-O-methyltransferase activity"/>
    <property type="evidence" value="ECO:0007669"/>
    <property type="project" value="UniProtKB-EC"/>
</dbReference>
<evidence type="ECO:0000313" key="2">
    <source>
        <dbReference type="EMBL" id="AWL09521.1"/>
    </source>
</evidence>
<proteinExistence type="predicted"/>
<accession>A0A2S2DVU1</accession>
<organism evidence="2 3">
    <name type="scientific">Aquirufa nivalisilvae</name>
    <dbReference type="NCBI Taxonomy" id="2516557"/>
    <lineage>
        <taxon>Bacteria</taxon>
        <taxon>Pseudomonadati</taxon>
        <taxon>Bacteroidota</taxon>
        <taxon>Cytophagia</taxon>
        <taxon>Cytophagales</taxon>
        <taxon>Flectobacillaceae</taxon>
        <taxon>Aquirufa</taxon>
    </lineage>
</organism>
<protein>
    <submittedName>
        <fullName evidence="2">Polyprenyldihydroxybenzoate methyltransferase</fullName>
        <ecNumber evidence="2">2.1.1.114</ecNumber>
        <ecNumber evidence="2">2.1.1.64</ecNumber>
    </submittedName>
</protein>
<keyword evidence="2" id="KW-0489">Methyltransferase</keyword>
<keyword evidence="3" id="KW-1185">Reference proteome</keyword>
<dbReference type="Gene3D" id="3.40.50.150">
    <property type="entry name" value="Vaccinia Virus protein VP39"/>
    <property type="match status" value="1"/>
</dbReference>
<reference evidence="3" key="1">
    <citation type="submission" date="2018-05" db="EMBL/GenBank/DDBJ databases">
        <title>Pseudarcicella sp. HME7025 Genome sequencing and assembly.</title>
        <authorList>
            <person name="Kim H."/>
            <person name="Kang H."/>
            <person name="Joh K."/>
        </authorList>
    </citation>
    <scope>NUCLEOTIDE SEQUENCE [LARGE SCALE GENOMIC DNA]</scope>
    <source>
        <strain evidence="3">HME7025</strain>
    </source>
</reference>
<evidence type="ECO:0000259" key="1">
    <source>
        <dbReference type="Pfam" id="PF08241"/>
    </source>
</evidence>
<dbReference type="EC" id="2.1.1.64" evidence="2"/>
<dbReference type="Pfam" id="PF08241">
    <property type="entry name" value="Methyltransf_11"/>
    <property type="match status" value="1"/>
</dbReference>
<dbReference type="GO" id="GO:0032259">
    <property type="term" value="P:methylation"/>
    <property type="evidence" value="ECO:0007669"/>
    <property type="project" value="UniProtKB-KW"/>
</dbReference>
<dbReference type="EC" id="2.1.1.114" evidence="2"/>
<dbReference type="EMBL" id="CP029346">
    <property type="protein sequence ID" value="AWL09521.1"/>
    <property type="molecule type" value="Genomic_DNA"/>
</dbReference>
<dbReference type="InterPro" id="IPR050508">
    <property type="entry name" value="Methyltransf_Superfamily"/>
</dbReference>
<gene>
    <name evidence="2" type="primary">coq3</name>
    <name evidence="2" type="ORF">HME7025_01669</name>
</gene>
<dbReference type="GO" id="GO:0010420">
    <property type="term" value="F:polyprenyldihydroxybenzoate methyltransferase activity"/>
    <property type="evidence" value="ECO:0007669"/>
    <property type="project" value="UniProtKB-EC"/>
</dbReference>
<dbReference type="AlphaFoldDB" id="A0A2S2DVU1"/>
<evidence type="ECO:0000313" key="3">
    <source>
        <dbReference type="Proteomes" id="UP000245468"/>
    </source>
</evidence>
<name>A0A2S2DVU1_9BACT</name>
<dbReference type="InterPro" id="IPR029063">
    <property type="entry name" value="SAM-dependent_MTases_sf"/>
</dbReference>
<dbReference type="PANTHER" id="PTHR42912">
    <property type="entry name" value="METHYLTRANSFERASE"/>
    <property type="match status" value="1"/>
</dbReference>
<dbReference type="InterPro" id="IPR013216">
    <property type="entry name" value="Methyltransf_11"/>
</dbReference>
<dbReference type="KEGG" id="psez:HME7025_01669"/>